<dbReference type="Pfam" id="PF07277">
    <property type="entry name" value="SapC"/>
    <property type="match status" value="1"/>
</dbReference>
<dbReference type="KEGG" id="dal:Dalk_1879"/>
<dbReference type="Proteomes" id="UP000000739">
    <property type="component" value="Chromosome"/>
</dbReference>
<sequence>MAEQGIYKNPIFLNSVTHKSVKVAPVKDYSFASKLNSVVIVGQEFLEAAKFFPVVFTRAGEDQIVPVAILGLRNEENLFVGKDGKWKEGSYMPAYFRRYPFVLASNVGEDASYAVCVDSNFEGFGKSEGMALFDDDGKQTDEFKRVVQFLQNYQVQHEATKEMVKLLQEYELFKDVSANITLPKGEKIGFGRLLMVDEMGIFNLDDEKIVNLVRTGYLAWIYSHLYSLSNFRSLMGMIK</sequence>
<protein>
    <submittedName>
        <fullName evidence="1">SapC family protein</fullName>
    </submittedName>
</protein>
<dbReference type="eggNOG" id="COG1262">
    <property type="taxonomic scope" value="Bacteria"/>
</dbReference>
<accession>B8FEP9</accession>
<dbReference type="RefSeq" id="WP_012611007.1">
    <property type="nucleotide sequence ID" value="NC_011768.1"/>
</dbReference>
<dbReference type="InterPro" id="IPR010836">
    <property type="entry name" value="SapC"/>
</dbReference>
<reference evidence="1 2" key="1">
    <citation type="journal article" date="2012" name="Environ. Microbiol.">
        <title>The genome sequence of Desulfatibacillum alkenivorans AK-01: a blueprint for anaerobic alkane oxidation.</title>
        <authorList>
            <person name="Callaghan A.V."/>
            <person name="Morris B.E."/>
            <person name="Pereira I.A."/>
            <person name="McInerney M.J."/>
            <person name="Austin R.N."/>
            <person name="Groves J.T."/>
            <person name="Kukor J.J."/>
            <person name="Suflita J.M."/>
            <person name="Young L.Y."/>
            <person name="Zylstra G.J."/>
            <person name="Wawrik B."/>
        </authorList>
    </citation>
    <scope>NUCLEOTIDE SEQUENCE [LARGE SCALE GENOMIC DNA]</scope>
    <source>
        <strain evidence="1 2">AK-01</strain>
    </source>
</reference>
<evidence type="ECO:0000313" key="1">
    <source>
        <dbReference type="EMBL" id="ACL03576.1"/>
    </source>
</evidence>
<dbReference type="EMBL" id="CP001322">
    <property type="protein sequence ID" value="ACL03576.1"/>
    <property type="molecule type" value="Genomic_DNA"/>
</dbReference>
<gene>
    <name evidence="1" type="ordered locus">Dalk_1879</name>
</gene>
<keyword evidence="2" id="KW-1185">Reference proteome</keyword>
<proteinExistence type="predicted"/>
<evidence type="ECO:0000313" key="2">
    <source>
        <dbReference type="Proteomes" id="UP000000739"/>
    </source>
</evidence>
<dbReference type="HOGENOM" id="CLU_074824_1_1_7"/>
<name>B8FEP9_DESAL</name>
<dbReference type="AlphaFoldDB" id="B8FEP9"/>
<organism evidence="1 2">
    <name type="scientific">Desulfatibacillum aliphaticivorans</name>
    <dbReference type="NCBI Taxonomy" id="218208"/>
    <lineage>
        <taxon>Bacteria</taxon>
        <taxon>Pseudomonadati</taxon>
        <taxon>Thermodesulfobacteriota</taxon>
        <taxon>Desulfobacteria</taxon>
        <taxon>Desulfobacterales</taxon>
        <taxon>Desulfatibacillaceae</taxon>
        <taxon>Desulfatibacillum</taxon>
    </lineage>
</organism>